<dbReference type="Proteomes" id="UP000479710">
    <property type="component" value="Unassembled WGS sequence"/>
</dbReference>
<name>A0A6G1F5A4_9ORYZ</name>
<sequence length="61" mass="6571">MLAKGSHGRGIYARRQAARSCRSGDKVIAACSRAVSSFANKEAKRRSRHQDGGGGWQRDPG</sequence>
<evidence type="ECO:0000313" key="2">
    <source>
        <dbReference type="EMBL" id="KAF0932019.1"/>
    </source>
</evidence>
<reference evidence="2 3" key="1">
    <citation type="submission" date="2019-11" db="EMBL/GenBank/DDBJ databases">
        <title>Whole genome sequence of Oryza granulata.</title>
        <authorList>
            <person name="Li W."/>
        </authorList>
    </citation>
    <scope>NUCLEOTIDE SEQUENCE [LARGE SCALE GENOMIC DNA]</scope>
    <source>
        <strain evidence="3">cv. Menghai</strain>
        <tissue evidence="2">Leaf</tissue>
    </source>
</reference>
<protein>
    <submittedName>
        <fullName evidence="2">Uncharacterized protein</fullName>
    </submittedName>
</protein>
<comment type="caution">
    <text evidence="2">The sequence shown here is derived from an EMBL/GenBank/DDBJ whole genome shotgun (WGS) entry which is preliminary data.</text>
</comment>
<evidence type="ECO:0000313" key="3">
    <source>
        <dbReference type="Proteomes" id="UP000479710"/>
    </source>
</evidence>
<keyword evidence="3" id="KW-1185">Reference proteome</keyword>
<organism evidence="2 3">
    <name type="scientific">Oryza meyeriana var. granulata</name>
    <dbReference type="NCBI Taxonomy" id="110450"/>
    <lineage>
        <taxon>Eukaryota</taxon>
        <taxon>Viridiplantae</taxon>
        <taxon>Streptophyta</taxon>
        <taxon>Embryophyta</taxon>
        <taxon>Tracheophyta</taxon>
        <taxon>Spermatophyta</taxon>
        <taxon>Magnoliopsida</taxon>
        <taxon>Liliopsida</taxon>
        <taxon>Poales</taxon>
        <taxon>Poaceae</taxon>
        <taxon>BOP clade</taxon>
        <taxon>Oryzoideae</taxon>
        <taxon>Oryzeae</taxon>
        <taxon>Oryzinae</taxon>
        <taxon>Oryza</taxon>
        <taxon>Oryza meyeriana</taxon>
    </lineage>
</organism>
<dbReference type="EMBL" id="SPHZ02000001">
    <property type="protein sequence ID" value="KAF0932019.1"/>
    <property type="molecule type" value="Genomic_DNA"/>
</dbReference>
<proteinExistence type="predicted"/>
<evidence type="ECO:0000256" key="1">
    <source>
        <dbReference type="SAM" id="MobiDB-lite"/>
    </source>
</evidence>
<feature type="region of interest" description="Disordered" evidence="1">
    <location>
        <begin position="38"/>
        <end position="61"/>
    </location>
</feature>
<dbReference type="AlphaFoldDB" id="A0A6G1F5A4"/>
<accession>A0A6G1F5A4</accession>
<gene>
    <name evidence="2" type="ORF">E2562_007826</name>
</gene>
<feature type="compositionally biased region" description="Gly residues" evidence="1">
    <location>
        <begin position="52"/>
        <end position="61"/>
    </location>
</feature>